<dbReference type="GO" id="GO:0016020">
    <property type="term" value="C:membrane"/>
    <property type="evidence" value="ECO:0007669"/>
    <property type="project" value="TreeGrafter"/>
</dbReference>
<dbReference type="InterPro" id="IPR022742">
    <property type="entry name" value="Hydrolase_4"/>
</dbReference>
<organism evidence="3 4">
    <name type="scientific">Vibrio penaeicida</name>
    <dbReference type="NCBI Taxonomy" id="104609"/>
    <lineage>
        <taxon>Bacteria</taxon>
        <taxon>Pseudomonadati</taxon>
        <taxon>Pseudomonadota</taxon>
        <taxon>Gammaproteobacteria</taxon>
        <taxon>Vibrionales</taxon>
        <taxon>Vibrionaceae</taxon>
        <taxon>Vibrio</taxon>
    </lineage>
</organism>
<sequence>MNESENVALQQYESKQMNEESRPSEDKFTLLVELHDNTSIEVSIFTAEEDSAPVCICLPAMGVRAEYYGVLATKLAGQGITAVTCDLRGHGKSSVRAGRHRNYGYNDILSTDIPGIIAAVKHRLHCKEVFILGHSLGGQLGLLYGVQSEDVKGTILIASGSNWYKNLPKLKARIGRYVGYHCIKALSKICGYFPGERFKFAGTEFKNVISDWLHESLTGRYKVTESSLDYEQLLNTSKLPVLFISIDGDSYVTPNCSHYLASKLKSAQVDKVTLAPDEVGLKKPCHFRWVNHPERVAEHIQCWQERTFDRRSHTPSR</sequence>
<protein>
    <recommendedName>
        <fullName evidence="2">Serine aminopeptidase S33 domain-containing protein</fullName>
    </recommendedName>
</protein>
<keyword evidence="4" id="KW-1185">Reference proteome</keyword>
<dbReference type="PIRSF" id="PIRSF037442">
    <property type="entry name" value="UCP037442_abhydr"/>
    <property type="match status" value="1"/>
</dbReference>
<keyword evidence="1" id="KW-0378">Hydrolase</keyword>
<dbReference type="SUPFAM" id="SSF53474">
    <property type="entry name" value="alpha/beta-Hydrolases"/>
    <property type="match status" value="1"/>
</dbReference>
<dbReference type="RefSeq" id="WP_126608595.1">
    <property type="nucleotide sequence ID" value="NZ_AP025145.1"/>
</dbReference>
<dbReference type="AlphaFoldDB" id="A0AAV5NUG8"/>
<accession>A0AAV5NUG8</accession>
<dbReference type="InterPro" id="IPR029058">
    <property type="entry name" value="AB_hydrolase_fold"/>
</dbReference>
<evidence type="ECO:0000259" key="2">
    <source>
        <dbReference type="Pfam" id="PF12146"/>
    </source>
</evidence>
<evidence type="ECO:0000313" key="3">
    <source>
        <dbReference type="EMBL" id="GLQ74361.1"/>
    </source>
</evidence>
<dbReference type="GO" id="GO:0016787">
    <property type="term" value="F:hydrolase activity"/>
    <property type="evidence" value="ECO:0007669"/>
    <property type="project" value="UniProtKB-KW"/>
</dbReference>
<proteinExistence type="predicted"/>
<dbReference type="InterPro" id="IPR017208">
    <property type="entry name" value="UCP037442_abhydr"/>
</dbReference>
<reference evidence="4" key="1">
    <citation type="journal article" date="2019" name="Int. J. Syst. Evol. Microbiol.">
        <title>The Global Catalogue of Microorganisms (GCM) 10K type strain sequencing project: providing services to taxonomists for standard genome sequencing and annotation.</title>
        <authorList>
            <consortium name="The Broad Institute Genomics Platform"/>
            <consortium name="The Broad Institute Genome Sequencing Center for Infectious Disease"/>
            <person name="Wu L."/>
            <person name="Ma J."/>
        </authorList>
    </citation>
    <scope>NUCLEOTIDE SEQUENCE [LARGE SCALE GENOMIC DNA]</scope>
    <source>
        <strain evidence="4">NBRC 15640</strain>
    </source>
</reference>
<dbReference type="PANTHER" id="PTHR43798:SF31">
    <property type="entry name" value="AB HYDROLASE SUPERFAMILY PROTEIN YCLE"/>
    <property type="match status" value="1"/>
</dbReference>
<dbReference type="InterPro" id="IPR050266">
    <property type="entry name" value="AB_hydrolase_sf"/>
</dbReference>
<name>A0AAV5NUG8_9VIBR</name>
<dbReference type="Gene3D" id="3.40.50.1820">
    <property type="entry name" value="alpha/beta hydrolase"/>
    <property type="match status" value="1"/>
</dbReference>
<dbReference type="Proteomes" id="UP001156690">
    <property type="component" value="Unassembled WGS sequence"/>
</dbReference>
<dbReference type="PANTHER" id="PTHR43798">
    <property type="entry name" value="MONOACYLGLYCEROL LIPASE"/>
    <property type="match status" value="1"/>
</dbReference>
<gene>
    <name evidence="3" type="ORF">GCM10007932_37220</name>
</gene>
<comment type="caution">
    <text evidence="3">The sequence shown here is derived from an EMBL/GenBank/DDBJ whole genome shotgun (WGS) entry which is preliminary data.</text>
</comment>
<feature type="domain" description="Serine aminopeptidase S33" evidence="2">
    <location>
        <begin position="55"/>
        <end position="176"/>
    </location>
</feature>
<dbReference type="Pfam" id="PF12146">
    <property type="entry name" value="Hydrolase_4"/>
    <property type="match status" value="1"/>
</dbReference>
<evidence type="ECO:0000256" key="1">
    <source>
        <dbReference type="ARBA" id="ARBA00022801"/>
    </source>
</evidence>
<dbReference type="EMBL" id="BSNX01000055">
    <property type="protein sequence ID" value="GLQ74361.1"/>
    <property type="molecule type" value="Genomic_DNA"/>
</dbReference>
<evidence type="ECO:0000313" key="4">
    <source>
        <dbReference type="Proteomes" id="UP001156690"/>
    </source>
</evidence>